<comment type="subcellular location">
    <subcellularLocation>
        <location evidence="2">Secreted</location>
    </subcellularLocation>
</comment>
<accession>A0A5N6QXM0</accession>
<dbReference type="SUPFAM" id="SSF51445">
    <property type="entry name" value="(Trans)glycosidases"/>
    <property type="match status" value="1"/>
</dbReference>
<dbReference type="PANTHER" id="PTHR31451:SF53">
    <property type="entry name" value="MANNAN ENDO-1,4-BETA-MANNOSIDASE"/>
    <property type="match status" value="1"/>
</dbReference>
<dbReference type="InterPro" id="IPR017853">
    <property type="entry name" value="GH"/>
</dbReference>
<evidence type="ECO:0000256" key="1">
    <source>
        <dbReference type="ARBA" id="ARBA00001678"/>
    </source>
</evidence>
<evidence type="ECO:0000256" key="4">
    <source>
        <dbReference type="ARBA" id="ARBA00012706"/>
    </source>
</evidence>
<evidence type="ECO:0000313" key="10">
    <source>
        <dbReference type="Proteomes" id="UP000327013"/>
    </source>
</evidence>
<dbReference type="GO" id="GO:0000272">
    <property type="term" value="P:polysaccharide catabolic process"/>
    <property type="evidence" value="ECO:0007669"/>
    <property type="project" value="InterPro"/>
</dbReference>
<dbReference type="Proteomes" id="UP000327013">
    <property type="component" value="Chromosome 3"/>
</dbReference>
<dbReference type="EC" id="3.2.1.78" evidence="4"/>
<keyword evidence="5" id="KW-0964">Secreted</keyword>
<dbReference type="PANTHER" id="PTHR31451">
    <property type="match status" value="1"/>
</dbReference>
<sequence>MKKPTQIMKKKHQNMYKMACINGKTKYICGVLIILLVAVVCVAGAASGFIQARDAHFALNGSPFLFNGFNSYWMMAVASEPSQRYKISSVLREASAAGLTVCRTWAFSDGGYQALQISPGVYDERVFQGLDFVISEARKYGVRLILALTNNYQDYGGRPQYVKWARSAGVAVNGDDDFYTNAVVKGYYKNHVKKVLTRMNTITGIAYKDDPIIMAWELMNEPRCKVDLSGKTINEWVQEMAPHVKSIDNIHLLGVGMEGFYGDSIQDRKQYNPQGFQVGTDFITNHLIKEIDFATIHAYPDVWLPGQSDYAQMTFLQRWVTSHWTDSRSILKKPLIFAEFGKSKKDASYNESVRDSFFSTVYTSIYNSARNGGTMAGGLVWQIMAEGMESYFDGNEIVLSQNTSTRAVIARQSCMMAALQHSSNCSECKILRNNRNNQPHD</sequence>
<name>A0A5N6QXM0_9ROSI</name>
<protein>
    <recommendedName>
        <fullName evidence="4">mannan endo-1,4-beta-mannosidase</fullName>
        <ecNumber evidence="4">3.2.1.78</ecNumber>
    </recommendedName>
</protein>
<keyword evidence="7" id="KW-0326">Glycosidase</keyword>
<gene>
    <name evidence="9" type="ORF">FH972_008062</name>
</gene>
<dbReference type="Gene3D" id="3.20.20.80">
    <property type="entry name" value="Glycosidases"/>
    <property type="match status" value="1"/>
</dbReference>
<feature type="domain" description="Glycoside hydrolase family 5" evidence="8">
    <location>
        <begin position="48"/>
        <end position="382"/>
    </location>
</feature>
<evidence type="ECO:0000256" key="7">
    <source>
        <dbReference type="ARBA" id="ARBA00023295"/>
    </source>
</evidence>
<dbReference type="OrthoDB" id="406631at2759"/>
<evidence type="ECO:0000259" key="8">
    <source>
        <dbReference type="Pfam" id="PF26410"/>
    </source>
</evidence>
<comment type="similarity">
    <text evidence="3">Belongs to the glycosyl hydrolase 5 (cellulase A) family.</text>
</comment>
<dbReference type="InterPro" id="IPR001547">
    <property type="entry name" value="Glyco_hydro_5"/>
</dbReference>
<dbReference type="GO" id="GO:0016985">
    <property type="term" value="F:mannan endo-1,4-beta-mannosidase activity"/>
    <property type="evidence" value="ECO:0007669"/>
    <property type="project" value="UniProtKB-EC"/>
</dbReference>
<comment type="catalytic activity">
    <reaction evidence="1">
        <text>Random hydrolysis of (1-&gt;4)-beta-D-mannosidic linkages in mannans, galactomannans and glucomannans.</text>
        <dbReference type="EC" id="3.2.1.78"/>
    </reaction>
</comment>
<keyword evidence="6" id="KW-0378">Hydrolase</keyword>
<reference evidence="9 10" key="1">
    <citation type="submission" date="2019-06" db="EMBL/GenBank/DDBJ databases">
        <title>A chromosomal-level reference genome of Carpinus fangiana (Coryloideae, Betulaceae).</title>
        <authorList>
            <person name="Yang X."/>
            <person name="Wang Z."/>
            <person name="Zhang L."/>
            <person name="Hao G."/>
            <person name="Liu J."/>
            <person name="Yang Y."/>
        </authorList>
    </citation>
    <scope>NUCLEOTIDE SEQUENCE [LARGE SCALE GENOMIC DNA]</scope>
    <source>
        <strain evidence="9">Cfa_2016G</strain>
        <tissue evidence="9">Leaf</tissue>
    </source>
</reference>
<evidence type="ECO:0000256" key="2">
    <source>
        <dbReference type="ARBA" id="ARBA00004613"/>
    </source>
</evidence>
<organism evidence="9 10">
    <name type="scientific">Carpinus fangiana</name>
    <dbReference type="NCBI Taxonomy" id="176857"/>
    <lineage>
        <taxon>Eukaryota</taxon>
        <taxon>Viridiplantae</taxon>
        <taxon>Streptophyta</taxon>
        <taxon>Embryophyta</taxon>
        <taxon>Tracheophyta</taxon>
        <taxon>Spermatophyta</taxon>
        <taxon>Magnoliopsida</taxon>
        <taxon>eudicotyledons</taxon>
        <taxon>Gunneridae</taxon>
        <taxon>Pentapetalae</taxon>
        <taxon>rosids</taxon>
        <taxon>fabids</taxon>
        <taxon>Fagales</taxon>
        <taxon>Betulaceae</taxon>
        <taxon>Carpinus</taxon>
    </lineage>
</organism>
<dbReference type="GO" id="GO:0005576">
    <property type="term" value="C:extracellular region"/>
    <property type="evidence" value="ECO:0007669"/>
    <property type="project" value="UniProtKB-SubCell"/>
</dbReference>
<proteinExistence type="inferred from homology"/>
<keyword evidence="10" id="KW-1185">Reference proteome</keyword>
<dbReference type="EMBL" id="CM017323">
    <property type="protein sequence ID" value="KAE8022246.1"/>
    <property type="molecule type" value="Genomic_DNA"/>
</dbReference>
<dbReference type="Pfam" id="PF26410">
    <property type="entry name" value="GH5_mannosidase"/>
    <property type="match status" value="1"/>
</dbReference>
<evidence type="ECO:0000256" key="3">
    <source>
        <dbReference type="ARBA" id="ARBA00005641"/>
    </source>
</evidence>
<evidence type="ECO:0000313" key="9">
    <source>
        <dbReference type="EMBL" id="KAE8022246.1"/>
    </source>
</evidence>
<evidence type="ECO:0000256" key="5">
    <source>
        <dbReference type="ARBA" id="ARBA00022525"/>
    </source>
</evidence>
<dbReference type="FunFam" id="3.20.20.80:FF:000012">
    <property type="entry name" value="Mannan endo-1,4-beta-mannosidase 6"/>
    <property type="match status" value="1"/>
</dbReference>
<evidence type="ECO:0000256" key="6">
    <source>
        <dbReference type="ARBA" id="ARBA00022801"/>
    </source>
</evidence>
<dbReference type="AlphaFoldDB" id="A0A5N6QXM0"/>
<dbReference type="InterPro" id="IPR045053">
    <property type="entry name" value="MAN-like"/>
</dbReference>